<evidence type="ECO:0000313" key="2">
    <source>
        <dbReference type="Proteomes" id="UP000054270"/>
    </source>
</evidence>
<name>A0A0D2MZX0_HYPSF</name>
<sequence>MLPERWMLTTGYGKLPGNLYHGKTNSKELAALVSHPSFKRIAGFASNAFRSWAPKLHEYYRMHFDGLLNSNPNLKRNFNNSVWAAAAFNFGPQTCTFRHRDFANLPFGWCSFPPGSTILLPSAAIAHSNTRIADYETRCSFTQFSAGGLFRWSSHGYQKDADYFKGMSTLDKEGVALENEARRKLGLSLFTTLEQLQEMHEMDARMV</sequence>
<proteinExistence type="predicted"/>
<dbReference type="Proteomes" id="UP000054270">
    <property type="component" value="Unassembled WGS sequence"/>
</dbReference>
<dbReference type="OMA" id="NTRIADY"/>
<accession>A0A0D2MZX0</accession>
<gene>
    <name evidence="1" type="ORF">HYPSUDRAFT_210457</name>
</gene>
<dbReference type="STRING" id="945553.A0A0D2MZX0"/>
<dbReference type="OrthoDB" id="3202607at2759"/>
<reference evidence="2" key="1">
    <citation type="submission" date="2014-04" db="EMBL/GenBank/DDBJ databases">
        <title>Evolutionary Origins and Diversification of the Mycorrhizal Mutualists.</title>
        <authorList>
            <consortium name="DOE Joint Genome Institute"/>
            <consortium name="Mycorrhizal Genomics Consortium"/>
            <person name="Kohler A."/>
            <person name="Kuo A."/>
            <person name="Nagy L.G."/>
            <person name="Floudas D."/>
            <person name="Copeland A."/>
            <person name="Barry K.W."/>
            <person name="Cichocki N."/>
            <person name="Veneault-Fourrey C."/>
            <person name="LaButti K."/>
            <person name="Lindquist E.A."/>
            <person name="Lipzen A."/>
            <person name="Lundell T."/>
            <person name="Morin E."/>
            <person name="Murat C."/>
            <person name="Riley R."/>
            <person name="Ohm R."/>
            <person name="Sun H."/>
            <person name="Tunlid A."/>
            <person name="Henrissat B."/>
            <person name="Grigoriev I.V."/>
            <person name="Hibbett D.S."/>
            <person name="Martin F."/>
        </authorList>
    </citation>
    <scope>NUCLEOTIDE SEQUENCE [LARGE SCALE GENOMIC DNA]</scope>
    <source>
        <strain evidence="2">FD-334 SS-4</strain>
    </source>
</reference>
<keyword evidence="2" id="KW-1185">Reference proteome</keyword>
<dbReference type="AlphaFoldDB" id="A0A0D2MZX0"/>
<protein>
    <submittedName>
        <fullName evidence="1">Uncharacterized protein</fullName>
    </submittedName>
</protein>
<organism evidence="1 2">
    <name type="scientific">Hypholoma sublateritium (strain FD-334 SS-4)</name>
    <dbReference type="NCBI Taxonomy" id="945553"/>
    <lineage>
        <taxon>Eukaryota</taxon>
        <taxon>Fungi</taxon>
        <taxon>Dikarya</taxon>
        <taxon>Basidiomycota</taxon>
        <taxon>Agaricomycotina</taxon>
        <taxon>Agaricomycetes</taxon>
        <taxon>Agaricomycetidae</taxon>
        <taxon>Agaricales</taxon>
        <taxon>Agaricineae</taxon>
        <taxon>Strophariaceae</taxon>
        <taxon>Hypholoma</taxon>
    </lineage>
</organism>
<evidence type="ECO:0000313" key="1">
    <source>
        <dbReference type="EMBL" id="KJA12514.1"/>
    </source>
</evidence>
<dbReference type="EMBL" id="KN818213">
    <property type="protein sequence ID" value="KJA12514.1"/>
    <property type="molecule type" value="Genomic_DNA"/>
</dbReference>